<evidence type="ECO:0000313" key="2">
    <source>
        <dbReference type="EMBL" id="QDV74947.1"/>
    </source>
</evidence>
<dbReference type="PANTHER" id="PTHR22642">
    <property type="entry name" value="IMIDAZOLONEPROPIONASE"/>
    <property type="match status" value="1"/>
</dbReference>
<proteinExistence type="predicted"/>
<dbReference type="EMBL" id="CP036349">
    <property type="protein sequence ID" value="QDV74947.1"/>
    <property type="molecule type" value="Genomic_DNA"/>
</dbReference>
<keyword evidence="3" id="KW-1185">Reference proteome</keyword>
<dbReference type="SUPFAM" id="SSF51556">
    <property type="entry name" value="Metallo-dependent hydrolases"/>
    <property type="match status" value="1"/>
</dbReference>
<dbReference type="CDD" id="cd01300">
    <property type="entry name" value="YtcJ_like"/>
    <property type="match status" value="1"/>
</dbReference>
<dbReference type="RefSeq" id="WP_145113804.1">
    <property type="nucleotide sequence ID" value="NZ_CP036349.1"/>
</dbReference>
<dbReference type="Gene3D" id="3.10.310.70">
    <property type="match status" value="1"/>
</dbReference>
<dbReference type="PANTHER" id="PTHR22642:SF2">
    <property type="entry name" value="PROTEIN LONG AFTER FAR-RED 3"/>
    <property type="match status" value="1"/>
</dbReference>
<organism evidence="2 3">
    <name type="scientific">Botrimarina mediterranea</name>
    <dbReference type="NCBI Taxonomy" id="2528022"/>
    <lineage>
        <taxon>Bacteria</taxon>
        <taxon>Pseudomonadati</taxon>
        <taxon>Planctomycetota</taxon>
        <taxon>Planctomycetia</taxon>
        <taxon>Pirellulales</taxon>
        <taxon>Lacipirellulaceae</taxon>
        <taxon>Botrimarina</taxon>
    </lineage>
</organism>
<reference evidence="2 3" key="1">
    <citation type="submission" date="2019-02" db="EMBL/GenBank/DDBJ databases">
        <title>Deep-cultivation of Planctomycetes and their phenomic and genomic characterization uncovers novel biology.</title>
        <authorList>
            <person name="Wiegand S."/>
            <person name="Jogler M."/>
            <person name="Boedeker C."/>
            <person name="Pinto D."/>
            <person name="Vollmers J."/>
            <person name="Rivas-Marin E."/>
            <person name="Kohn T."/>
            <person name="Peeters S.H."/>
            <person name="Heuer A."/>
            <person name="Rast P."/>
            <person name="Oberbeckmann S."/>
            <person name="Bunk B."/>
            <person name="Jeske O."/>
            <person name="Meyerdierks A."/>
            <person name="Storesund J.E."/>
            <person name="Kallscheuer N."/>
            <person name="Luecker S."/>
            <person name="Lage O.M."/>
            <person name="Pohl T."/>
            <person name="Merkel B.J."/>
            <person name="Hornburger P."/>
            <person name="Mueller R.-W."/>
            <person name="Bruemmer F."/>
            <person name="Labrenz M."/>
            <person name="Spormann A.M."/>
            <person name="Op den Camp H."/>
            <person name="Overmann J."/>
            <person name="Amann R."/>
            <person name="Jetten M.S.M."/>
            <person name="Mascher T."/>
            <person name="Medema M.H."/>
            <person name="Devos D.P."/>
            <person name="Kaster A.-K."/>
            <person name="Ovreas L."/>
            <person name="Rohde M."/>
            <person name="Galperin M.Y."/>
            <person name="Jogler C."/>
        </authorList>
    </citation>
    <scope>NUCLEOTIDE SEQUENCE [LARGE SCALE GENOMIC DNA]</scope>
    <source>
        <strain evidence="2 3">Spa11</strain>
    </source>
</reference>
<keyword evidence="2" id="KW-0378">Hydrolase</keyword>
<feature type="domain" description="Amidohydrolase 3" evidence="1">
    <location>
        <begin position="47"/>
        <end position="516"/>
    </location>
</feature>
<dbReference type="Gene3D" id="3.20.20.140">
    <property type="entry name" value="Metal-dependent hydrolases"/>
    <property type="match status" value="1"/>
</dbReference>
<dbReference type="InterPro" id="IPR032466">
    <property type="entry name" value="Metal_Hydrolase"/>
</dbReference>
<evidence type="ECO:0000313" key="3">
    <source>
        <dbReference type="Proteomes" id="UP000316426"/>
    </source>
</evidence>
<sequence>MIDLLLENAVLPLADGAADAVAIRDGKIAAVGQGADLRRELSPRRRLDLEGRALLPGFNDAHIHVWKVGHLLTSLVDLRDATSLGELQTRLASRSDATKAWLLARGVNELKLADGRLPTRDELDTWFPDRPVWITRVCNHVGLANSAAMRAAGIDNATDSPAGGEVRRDAAGQLTGVFTENAMRLVADRVPPPSSDDLRAMVRAANQKLLGLGVTAFTDPGVDDHLLAVYQAMDDAGELVGRFNVMRLAPEEASSEVMAEWAPPTVSGFLRIDTAKLFMDGGLSGATAALSVPYRHADTRGVLRYECDEYATLCRKADAAGYRVATHVIGDRAITTALDAFEALPRIAKRARFEHFGLPTSADLLRTTRLRIGVATQAIFLPELGANFRQYLPEDFPITPYPIRAMVDAGLTVALSTDAPVVVDERPLAGVAAAARRLSGDGAPIGPHEAITVREGLHAYTAAGAQLSGDADRFGAIAPGQLADLVVLDRSPLTTPLEELADIEVKMTLVGGEVVYES</sequence>
<dbReference type="InterPro" id="IPR011059">
    <property type="entry name" value="Metal-dep_hydrolase_composite"/>
</dbReference>
<name>A0A518KAX9_9BACT</name>
<evidence type="ECO:0000259" key="1">
    <source>
        <dbReference type="Pfam" id="PF07969"/>
    </source>
</evidence>
<dbReference type="AlphaFoldDB" id="A0A518KAX9"/>
<protein>
    <submittedName>
        <fullName evidence="2">N-substituted formamide deformylase</fullName>
        <ecNumber evidence="2">3.5.1.91</ecNumber>
    </submittedName>
</protein>
<dbReference type="InterPro" id="IPR013108">
    <property type="entry name" value="Amidohydro_3"/>
</dbReference>
<dbReference type="KEGG" id="bmei:Spa11_31560"/>
<dbReference type="Gene3D" id="2.30.40.10">
    <property type="entry name" value="Urease, subunit C, domain 1"/>
    <property type="match status" value="1"/>
</dbReference>
<dbReference type="Proteomes" id="UP000316426">
    <property type="component" value="Chromosome"/>
</dbReference>
<dbReference type="SUPFAM" id="SSF51338">
    <property type="entry name" value="Composite domain of metallo-dependent hydrolases"/>
    <property type="match status" value="1"/>
</dbReference>
<dbReference type="GO" id="GO:0016810">
    <property type="term" value="F:hydrolase activity, acting on carbon-nitrogen (but not peptide) bonds"/>
    <property type="evidence" value="ECO:0007669"/>
    <property type="project" value="InterPro"/>
</dbReference>
<dbReference type="Pfam" id="PF07969">
    <property type="entry name" value="Amidohydro_3"/>
    <property type="match status" value="1"/>
</dbReference>
<accession>A0A518KAX9</accession>
<gene>
    <name evidence="2" type="primary">nfdA_3</name>
    <name evidence="2" type="ORF">Spa11_31560</name>
</gene>
<dbReference type="EC" id="3.5.1.91" evidence="2"/>
<dbReference type="InterPro" id="IPR033932">
    <property type="entry name" value="YtcJ-like"/>
</dbReference>